<dbReference type="Proteomes" id="UP000219281">
    <property type="component" value="Unassembled WGS sequence"/>
</dbReference>
<dbReference type="RefSeq" id="WP_097131376.1">
    <property type="nucleotide sequence ID" value="NZ_OCMT01000002.1"/>
</dbReference>
<organism evidence="1 2">
    <name type="scientific">Pedobacter xixiisoli</name>
    <dbReference type="NCBI Taxonomy" id="1476464"/>
    <lineage>
        <taxon>Bacteria</taxon>
        <taxon>Pseudomonadati</taxon>
        <taxon>Bacteroidota</taxon>
        <taxon>Sphingobacteriia</taxon>
        <taxon>Sphingobacteriales</taxon>
        <taxon>Sphingobacteriaceae</taxon>
        <taxon>Pedobacter</taxon>
    </lineage>
</organism>
<proteinExistence type="predicted"/>
<evidence type="ECO:0000313" key="1">
    <source>
        <dbReference type="EMBL" id="SOD14996.1"/>
    </source>
</evidence>
<dbReference type="OrthoDB" id="771722at2"/>
<sequence length="151" mass="17382">MVNAAILFDKENQRHEIELIKSWQLNCHVAYIGFDIKANEQKIEFSLIEETTLFVILIGESTRFLSNSFNDTVKSIIESTKAILCLNLNGFVALDEIHCPRLLWDCGAIHMPLAGKEDFIYLINTVKSDARVEQRTGSFHIRKHPRPYDMD</sequence>
<gene>
    <name evidence="1" type="ORF">SAMN06297358_1964</name>
</gene>
<accession>A0A285ZZC7</accession>
<reference evidence="2" key="1">
    <citation type="submission" date="2017-09" db="EMBL/GenBank/DDBJ databases">
        <authorList>
            <person name="Varghese N."/>
            <person name="Submissions S."/>
        </authorList>
    </citation>
    <scope>NUCLEOTIDE SEQUENCE [LARGE SCALE GENOMIC DNA]</scope>
    <source>
        <strain evidence="2">CGMCC 1.12803</strain>
    </source>
</reference>
<evidence type="ECO:0000313" key="2">
    <source>
        <dbReference type="Proteomes" id="UP000219281"/>
    </source>
</evidence>
<dbReference type="AlphaFoldDB" id="A0A285ZZC7"/>
<protein>
    <submittedName>
        <fullName evidence="1">Uncharacterized protein</fullName>
    </submittedName>
</protein>
<dbReference type="EMBL" id="OCMT01000002">
    <property type="protein sequence ID" value="SOD14996.1"/>
    <property type="molecule type" value="Genomic_DNA"/>
</dbReference>
<name>A0A285ZZC7_9SPHI</name>
<keyword evidence="2" id="KW-1185">Reference proteome</keyword>